<reference evidence="1" key="1">
    <citation type="submission" date="2022-07" db="EMBL/GenBank/DDBJ databases">
        <title>Phylogenomic reconstructions and comparative analyses of Kickxellomycotina fungi.</title>
        <authorList>
            <person name="Reynolds N.K."/>
            <person name="Stajich J.E."/>
            <person name="Barry K."/>
            <person name="Grigoriev I.V."/>
            <person name="Crous P."/>
            <person name="Smith M.E."/>
        </authorList>
    </citation>
    <scope>NUCLEOTIDE SEQUENCE</scope>
    <source>
        <strain evidence="1">BCRC 34780</strain>
    </source>
</reference>
<dbReference type="Proteomes" id="UP001140087">
    <property type="component" value="Unassembled WGS sequence"/>
</dbReference>
<dbReference type="EMBL" id="JANBUN010002323">
    <property type="protein sequence ID" value="KAJ2794960.1"/>
    <property type="molecule type" value="Genomic_DNA"/>
</dbReference>
<keyword evidence="2" id="KW-1185">Reference proteome</keyword>
<gene>
    <name evidence="1" type="ORF">H4R21_005294</name>
</gene>
<feature type="non-terminal residue" evidence="1">
    <location>
        <position position="552"/>
    </location>
</feature>
<evidence type="ECO:0000313" key="1">
    <source>
        <dbReference type="EMBL" id="KAJ2794960.1"/>
    </source>
</evidence>
<protein>
    <submittedName>
        <fullName evidence="1">Uncharacterized protein</fullName>
    </submittedName>
</protein>
<evidence type="ECO:0000313" key="2">
    <source>
        <dbReference type="Proteomes" id="UP001140087"/>
    </source>
</evidence>
<accession>A0ACC1KT84</accession>
<name>A0ACC1KT84_9FUNG</name>
<sequence>MERLVEYLLGVVESSYEDLAHLVPCGSFLGLFDERPIKRLRSDRALPGGAPRLLFEFDNGENTCQSITRLALEAIDSDGAPTLDVLRTVVDAVRSTHDASAVLDIGFRALFEIYQHRLDHHSANRYRAEASPPDEPRVPGAGAFGEEYLLLTGLFELHRPRTWVATVRLVSVVTKSAIRIMYGGTDPSDQPSLSAGTHAASLSEISGLNLLPESVCREMIRQVWRLLLESPGSGMPMASVLGAGRRTRWQIRFAATMELLDCFVGRSEQCVGRPLVSYYLISRELDPGAAVAESGMLPAEMQLIVDLCFSRKRRLGRILLPPDGSWPLIAHASRAHTVKHVYDQPGYALVRDSLTFEESERGPSANKYVADLLYQRAPTDEIFAAIRNHRIMKKKAMAAVASDSYIPSATNGAGAPTPPGAGLGGSGGGYEPGLSGAQSDSPEAERSEVSQLLLDAMSQRVEQIVRYIRSQCDFDTLINKRQLNEYSDASMVVPRNIQYWELMNEAADQLYYLVLFDAIPYRDIHDRFHAMVFPRDSDIHPGSEARKDNSYL</sequence>
<comment type="caution">
    <text evidence="1">The sequence shown here is derived from an EMBL/GenBank/DDBJ whole genome shotgun (WGS) entry which is preliminary data.</text>
</comment>
<proteinExistence type="predicted"/>
<organism evidence="1 2">
    <name type="scientific">Coemansia helicoidea</name>
    <dbReference type="NCBI Taxonomy" id="1286919"/>
    <lineage>
        <taxon>Eukaryota</taxon>
        <taxon>Fungi</taxon>
        <taxon>Fungi incertae sedis</taxon>
        <taxon>Zoopagomycota</taxon>
        <taxon>Kickxellomycotina</taxon>
        <taxon>Kickxellomycetes</taxon>
        <taxon>Kickxellales</taxon>
        <taxon>Kickxellaceae</taxon>
        <taxon>Coemansia</taxon>
    </lineage>
</organism>